<evidence type="ECO:0000256" key="3">
    <source>
        <dbReference type="ARBA" id="ARBA00022553"/>
    </source>
</evidence>
<keyword evidence="10" id="KW-0812">Transmembrane</keyword>
<dbReference type="RefSeq" id="WP_159071932.1">
    <property type="nucleotide sequence ID" value="NZ_FUXM01000015.1"/>
</dbReference>
<dbReference type="Pfam" id="PF02518">
    <property type="entry name" value="HATPase_c"/>
    <property type="match status" value="1"/>
</dbReference>
<keyword evidence="3" id="KW-0597">Phosphoprotein</keyword>
<dbReference type="Proteomes" id="UP000189933">
    <property type="component" value="Unassembled WGS sequence"/>
</dbReference>
<dbReference type="InterPro" id="IPR003661">
    <property type="entry name" value="HisK_dim/P_dom"/>
</dbReference>
<keyword evidence="7" id="KW-0067">ATP-binding</keyword>
<proteinExistence type="predicted"/>
<evidence type="ECO:0000256" key="7">
    <source>
        <dbReference type="ARBA" id="ARBA00022840"/>
    </source>
</evidence>
<evidence type="ECO:0000313" key="13">
    <source>
        <dbReference type="Proteomes" id="UP000189933"/>
    </source>
</evidence>
<feature type="transmembrane region" description="Helical" evidence="10">
    <location>
        <begin position="101"/>
        <end position="122"/>
    </location>
</feature>
<evidence type="ECO:0000256" key="5">
    <source>
        <dbReference type="ARBA" id="ARBA00022741"/>
    </source>
</evidence>
<evidence type="ECO:0000256" key="8">
    <source>
        <dbReference type="ARBA" id="ARBA00023012"/>
    </source>
</evidence>
<dbReference type="PANTHER" id="PTHR43065:SF10">
    <property type="entry name" value="PEROXIDE STRESS-ACTIVATED HISTIDINE KINASE MAK3"/>
    <property type="match status" value="1"/>
</dbReference>
<evidence type="ECO:0000256" key="2">
    <source>
        <dbReference type="ARBA" id="ARBA00012438"/>
    </source>
</evidence>
<dbReference type="GO" id="GO:0000155">
    <property type="term" value="F:phosphorelay sensor kinase activity"/>
    <property type="evidence" value="ECO:0007669"/>
    <property type="project" value="InterPro"/>
</dbReference>
<comment type="catalytic activity">
    <reaction evidence="1">
        <text>ATP + protein L-histidine = ADP + protein N-phospho-L-histidine.</text>
        <dbReference type="EC" id="2.7.13.3"/>
    </reaction>
</comment>
<feature type="transmembrane region" description="Helical" evidence="10">
    <location>
        <begin position="134"/>
        <end position="157"/>
    </location>
</feature>
<dbReference type="SMART" id="SM00387">
    <property type="entry name" value="HATPase_c"/>
    <property type="match status" value="1"/>
</dbReference>
<keyword evidence="9" id="KW-0175">Coiled coil</keyword>
<dbReference type="Pfam" id="PF00512">
    <property type="entry name" value="HisKA"/>
    <property type="match status" value="1"/>
</dbReference>
<dbReference type="PRINTS" id="PR00344">
    <property type="entry name" value="BCTRLSENSOR"/>
</dbReference>
<evidence type="ECO:0000256" key="4">
    <source>
        <dbReference type="ARBA" id="ARBA00022679"/>
    </source>
</evidence>
<dbReference type="GO" id="GO:0005524">
    <property type="term" value="F:ATP binding"/>
    <property type="evidence" value="ECO:0007669"/>
    <property type="project" value="UniProtKB-KW"/>
</dbReference>
<dbReference type="Gene3D" id="3.30.565.10">
    <property type="entry name" value="Histidine kinase-like ATPase, C-terminal domain"/>
    <property type="match status" value="1"/>
</dbReference>
<evidence type="ECO:0000313" key="12">
    <source>
        <dbReference type="EMBL" id="SJZ96707.1"/>
    </source>
</evidence>
<keyword evidence="10" id="KW-0472">Membrane</keyword>
<dbReference type="EMBL" id="FUXM01000015">
    <property type="protein sequence ID" value="SJZ96707.1"/>
    <property type="molecule type" value="Genomic_DNA"/>
</dbReference>
<evidence type="ECO:0000256" key="1">
    <source>
        <dbReference type="ARBA" id="ARBA00000085"/>
    </source>
</evidence>
<dbReference type="EC" id="2.7.13.3" evidence="2"/>
<evidence type="ECO:0000259" key="11">
    <source>
        <dbReference type="PROSITE" id="PS50109"/>
    </source>
</evidence>
<dbReference type="InterPro" id="IPR036890">
    <property type="entry name" value="HATPase_C_sf"/>
</dbReference>
<reference evidence="13" key="1">
    <citation type="submission" date="2017-02" db="EMBL/GenBank/DDBJ databases">
        <authorList>
            <person name="Varghese N."/>
            <person name="Submissions S."/>
        </authorList>
    </citation>
    <scope>NUCLEOTIDE SEQUENCE [LARGE SCALE GENOMIC DNA]</scope>
    <source>
        <strain evidence="13">DSM 16521</strain>
    </source>
</reference>
<sequence length="577" mass="65332">MLQSNRSIKILALLYFIIGIIFLTQHLSFWYQPLSNELLLLFLAAGITTYLSALNLGVTFNLVSGLDFICFYFFGPAALVWLGTAEVVIDNISRRDGWVKLLFNLGQTAIFLTLTTTILQTLNQPFQLPIFINFLFFYLISTVLNGLLYLPLLLLSGQYYSSLLGNISSTLLFSLPFYYLIFAAYQAGPTETLILVPAFLYLIKKLLQPTLPTTQPEVLDNNVLLYSRKHLFYTLAQLAQKKQSSHWITLLELPDYRDIEEIHGSLAAEDGLRQFVRSLYKSNTRITVYRYTSNQLAILSMDQIKQPAAEPPCLVATLAFTPALISVEEILDQLEQKLGELRQEYQQEKEKQLQQSIRLATIGQLAAGIAHEIRNPLTTVSGFLQLLEWGRELPADTIKMMEEELDRVNQLVTGLLYLSNPSLEHKQREKLNLNELVTSTVELVKPELLLREIELKIELDPGLPELYLNAAQIRQLLINLLQNSYLAVESKGWIKVKTGQDQAHVFLTVQDSGPGIEPDKRELVFQPFFTTRPNAIGLGLTICQQIAANHNGQLELASESDYTTFILKLPLFLNIVS</sequence>
<dbReference type="SUPFAM" id="SSF47384">
    <property type="entry name" value="Homodimeric domain of signal transducing histidine kinase"/>
    <property type="match status" value="1"/>
</dbReference>
<dbReference type="InterPro" id="IPR036097">
    <property type="entry name" value="HisK_dim/P_sf"/>
</dbReference>
<dbReference type="SUPFAM" id="SSF55874">
    <property type="entry name" value="ATPase domain of HSP90 chaperone/DNA topoisomerase II/histidine kinase"/>
    <property type="match status" value="1"/>
</dbReference>
<feature type="domain" description="Histidine kinase" evidence="11">
    <location>
        <begin position="368"/>
        <end position="573"/>
    </location>
</feature>
<feature type="transmembrane region" description="Helical" evidence="10">
    <location>
        <begin position="69"/>
        <end position="89"/>
    </location>
</feature>
<dbReference type="InterPro" id="IPR005467">
    <property type="entry name" value="His_kinase_dom"/>
</dbReference>
<protein>
    <recommendedName>
        <fullName evidence="2">histidine kinase</fullName>
        <ecNumber evidence="2">2.7.13.3</ecNumber>
    </recommendedName>
</protein>
<keyword evidence="13" id="KW-1185">Reference proteome</keyword>
<feature type="transmembrane region" description="Helical" evidence="10">
    <location>
        <begin position="12"/>
        <end position="32"/>
    </location>
</feature>
<dbReference type="OrthoDB" id="9815750at2"/>
<evidence type="ECO:0000256" key="10">
    <source>
        <dbReference type="SAM" id="Phobius"/>
    </source>
</evidence>
<dbReference type="Gene3D" id="1.10.287.130">
    <property type="match status" value="1"/>
</dbReference>
<dbReference type="AlphaFoldDB" id="A0A1T4PZI0"/>
<dbReference type="SMART" id="SM00388">
    <property type="entry name" value="HisKA"/>
    <property type="match status" value="1"/>
</dbReference>
<dbReference type="InterPro" id="IPR003594">
    <property type="entry name" value="HATPase_dom"/>
</dbReference>
<dbReference type="PANTHER" id="PTHR43065">
    <property type="entry name" value="SENSOR HISTIDINE KINASE"/>
    <property type="match status" value="1"/>
</dbReference>
<keyword evidence="6 12" id="KW-0418">Kinase</keyword>
<keyword evidence="5" id="KW-0547">Nucleotide-binding</keyword>
<evidence type="ECO:0000256" key="9">
    <source>
        <dbReference type="SAM" id="Coils"/>
    </source>
</evidence>
<evidence type="ECO:0000256" key="6">
    <source>
        <dbReference type="ARBA" id="ARBA00022777"/>
    </source>
</evidence>
<dbReference type="InterPro" id="IPR004358">
    <property type="entry name" value="Sig_transdc_His_kin-like_C"/>
</dbReference>
<feature type="transmembrane region" description="Helical" evidence="10">
    <location>
        <begin position="38"/>
        <end position="57"/>
    </location>
</feature>
<name>A0A1T4PZI0_9FIRM</name>
<keyword evidence="10" id="KW-1133">Transmembrane helix</keyword>
<keyword evidence="8" id="KW-0902">Two-component regulatory system</keyword>
<gene>
    <name evidence="12" type="ORF">SAMN02745885_01461</name>
</gene>
<organism evidence="12 13">
    <name type="scientific">Carboxydocella sporoproducens DSM 16521</name>
    <dbReference type="NCBI Taxonomy" id="1121270"/>
    <lineage>
        <taxon>Bacteria</taxon>
        <taxon>Bacillati</taxon>
        <taxon>Bacillota</taxon>
        <taxon>Clostridia</taxon>
        <taxon>Eubacteriales</taxon>
        <taxon>Clostridiales Family XVI. Incertae Sedis</taxon>
        <taxon>Carboxydocella</taxon>
    </lineage>
</organism>
<accession>A0A1T4PZI0</accession>
<keyword evidence="4" id="KW-0808">Transferase</keyword>
<feature type="coiled-coil region" evidence="9">
    <location>
        <begin position="324"/>
        <end position="355"/>
    </location>
</feature>
<dbReference type="PROSITE" id="PS50109">
    <property type="entry name" value="HIS_KIN"/>
    <property type="match status" value="1"/>
</dbReference>
<dbReference type="CDD" id="cd00082">
    <property type="entry name" value="HisKA"/>
    <property type="match status" value="1"/>
</dbReference>